<evidence type="ECO:0000313" key="2">
    <source>
        <dbReference type="EMBL" id="CAB4913170.1"/>
    </source>
</evidence>
<dbReference type="Gene3D" id="3.20.20.190">
    <property type="entry name" value="Phosphatidylinositol (PI) phosphodiesterase"/>
    <property type="match status" value="1"/>
</dbReference>
<name>A0A6J7HA19_9ZZZZ</name>
<reference evidence="2" key="1">
    <citation type="submission" date="2020-05" db="EMBL/GenBank/DDBJ databases">
        <authorList>
            <person name="Chiriac C."/>
            <person name="Salcher M."/>
            <person name="Ghai R."/>
            <person name="Kavagutti S V."/>
        </authorList>
    </citation>
    <scope>NUCLEOTIDE SEQUENCE</scope>
</reference>
<dbReference type="PANTHER" id="PTHR46211">
    <property type="entry name" value="GLYCEROPHOSPHORYL DIESTER PHOSPHODIESTERASE"/>
    <property type="match status" value="1"/>
</dbReference>
<sequence>MQWDDLVVNLNARRLKPPLVVAHRGSNEFEPEHSLAAYLRAVQEGADAIECDVRLTADGTLVCVHDRAIGRTSSGRGSVSALRLHDLMHFDFSAPESESWQRNSSLDERRSVLTMRVLLASMLEASSTLSFSIETKHPTRFGKYVEMTLVDELRHFGLLNSERVRMMSFSQMAVTRMHELAPKVPTVFLMNKIPKHRLSGELPGSSEIAGISIEALGLHPQYVSAVHARGGQVHVWTVNSAEQVELCISLGVDAIISDKPGMVRALVTPGA</sequence>
<dbReference type="PANTHER" id="PTHR46211:SF13">
    <property type="entry name" value="GLYCEROPHOSPHODIESTER PHOSPHODIESTERASE 1-RELATED"/>
    <property type="match status" value="1"/>
</dbReference>
<dbReference type="GO" id="GO:0008081">
    <property type="term" value="F:phosphoric diester hydrolase activity"/>
    <property type="evidence" value="ECO:0007669"/>
    <property type="project" value="InterPro"/>
</dbReference>
<dbReference type="InterPro" id="IPR017946">
    <property type="entry name" value="PLC-like_Pdiesterase_TIM-brl"/>
</dbReference>
<dbReference type="GO" id="GO:0006629">
    <property type="term" value="P:lipid metabolic process"/>
    <property type="evidence" value="ECO:0007669"/>
    <property type="project" value="InterPro"/>
</dbReference>
<dbReference type="InterPro" id="IPR030395">
    <property type="entry name" value="GP_PDE_dom"/>
</dbReference>
<proteinExistence type="predicted"/>
<dbReference type="SUPFAM" id="SSF51695">
    <property type="entry name" value="PLC-like phosphodiesterases"/>
    <property type="match status" value="1"/>
</dbReference>
<gene>
    <name evidence="2" type="ORF">UFOPK3495_01714</name>
</gene>
<protein>
    <submittedName>
        <fullName evidence="2">Unannotated protein</fullName>
    </submittedName>
</protein>
<dbReference type="Pfam" id="PF03009">
    <property type="entry name" value="GDPD"/>
    <property type="match status" value="1"/>
</dbReference>
<organism evidence="2">
    <name type="scientific">freshwater metagenome</name>
    <dbReference type="NCBI Taxonomy" id="449393"/>
    <lineage>
        <taxon>unclassified sequences</taxon>
        <taxon>metagenomes</taxon>
        <taxon>ecological metagenomes</taxon>
    </lineage>
</organism>
<dbReference type="AlphaFoldDB" id="A0A6J7HA19"/>
<dbReference type="PROSITE" id="PS51704">
    <property type="entry name" value="GP_PDE"/>
    <property type="match status" value="1"/>
</dbReference>
<feature type="domain" description="GP-PDE" evidence="1">
    <location>
        <begin position="18"/>
        <end position="267"/>
    </location>
</feature>
<dbReference type="EMBL" id="CAFBMC010000151">
    <property type="protein sequence ID" value="CAB4913170.1"/>
    <property type="molecule type" value="Genomic_DNA"/>
</dbReference>
<evidence type="ECO:0000259" key="1">
    <source>
        <dbReference type="PROSITE" id="PS51704"/>
    </source>
</evidence>
<accession>A0A6J7HA19</accession>